<reference evidence="2 3" key="1">
    <citation type="journal article" date="2019" name="Sci. Rep.">
        <title>Comparative genomics of chytrid fungi reveal insights into the obligate biotrophic and pathogenic lifestyle of Synchytrium endobioticum.</title>
        <authorList>
            <person name="van de Vossenberg B.T.L.H."/>
            <person name="Warris S."/>
            <person name="Nguyen H.D.T."/>
            <person name="van Gent-Pelzer M.P.E."/>
            <person name="Joly D.L."/>
            <person name="van de Geest H.C."/>
            <person name="Bonants P.J.M."/>
            <person name="Smith D.S."/>
            <person name="Levesque C.A."/>
            <person name="van der Lee T.A.J."/>
        </authorList>
    </citation>
    <scope>NUCLEOTIDE SEQUENCE [LARGE SCALE GENOMIC DNA]</scope>
    <source>
        <strain evidence="2 3">CBS 675.73</strain>
    </source>
</reference>
<feature type="transmembrane region" description="Helical" evidence="1">
    <location>
        <begin position="38"/>
        <end position="55"/>
    </location>
</feature>
<dbReference type="AlphaFoldDB" id="A0A507F557"/>
<keyword evidence="3" id="KW-1185">Reference proteome</keyword>
<evidence type="ECO:0000313" key="2">
    <source>
        <dbReference type="EMBL" id="TPX71264.1"/>
    </source>
</evidence>
<organism evidence="2 3">
    <name type="scientific">Chytriomyces confervae</name>
    <dbReference type="NCBI Taxonomy" id="246404"/>
    <lineage>
        <taxon>Eukaryota</taxon>
        <taxon>Fungi</taxon>
        <taxon>Fungi incertae sedis</taxon>
        <taxon>Chytridiomycota</taxon>
        <taxon>Chytridiomycota incertae sedis</taxon>
        <taxon>Chytridiomycetes</taxon>
        <taxon>Chytridiales</taxon>
        <taxon>Chytriomycetaceae</taxon>
        <taxon>Chytriomyces</taxon>
    </lineage>
</organism>
<proteinExistence type="predicted"/>
<accession>A0A507F557</accession>
<comment type="caution">
    <text evidence="2">The sequence shown here is derived from an EMBL/GenBank/DDBJ whole genome shotgun (WGS) entry which is preliminary data.</text>
</comment>
<dbReference type="Proteomes" id="UP000320333">
    <property type="component" value="Unassembled WGS sequence"/>
</dbReference>
<dbReference type="EMBL" id="QEAP01000260">
    <property type="protein sequence ID" value="TPX71264.1"/>
    <property type="molecule type" value="Genomic_DNA"/>
</dbReference>
<keyword evidence="1" id="KW-0472">Membrane</keyword>
<keyword evidence="1" id="KW-1133">Transmembrane helix</keyword>
<evidence type="ECO:0000313" key="3">
    <source>
        <dbReference type="Proteomes" id="UP000320333"/>
    </source>
</evidence>
<protein>
    <submittedName>
        <fullName evidence="2">Uncharacterized protein</fullName>
    </submittedName>
</protein>
<sequence>MAGGHGPYILHDVTEKWFHMQENTAKHFKLTKRTTKHVFWFVLAFPAFVYAGTAAKSVRTAESPRIWNRSFLSLDVSRSERPLCLDVHMACFSEIPSKTENSTHRISATLLLIATIPSVSLRSVPLTY</sequence>
<evidence type="ECO:0000256" key="1">
    <source>
        <dbReference type="SAM" id="Phobius"/>
    </source>
</evidence>
<gene>
    <name evidence="2" type="ORF">CcCBS67573_g06284</name>
</gene>
<keyword evidence="1" id="KW-0812">Transmembrane</keyword>
<dbReference type="OrthoDB" id="15108at2759"/>
<name>A0A507F557_9FUNG</name>